<organism evidence="2">
    <name type="scientific">marine sediment metagenome</name>
    <dbReference type="NCBI Taxonomy" id="412755"/>
    <lineage>
        <taxon>unclassified sequences</taxon>
        <taxon>metagenomes</taxon>
        <taxon>ecological metagenomes</taxon>
    </lineage>
</organism>
<sequence>MNKLTLQDYIDLEKMIKKGIGDFEQQVFLLSRYFDLELDHVKGIDIRLINIMMNEMQTYIDKKKITREEMIDEIEKLEKRINQDHKDGKHDGIEDRFGILDL</sequence>
<evidence type="ECO:0000256" key="1">
    <source>
        <dbReference type="SAM" id="MobiDB-lite"/>
    </source>
</evidence>
<evidence type="ECO:0000313" key="2">
    <source>
        <dbReference type="EMBL" id="GAG68099.1"/>
    </source>
</evidence>
<proteinExistence type="predicted"/>
<gene>
    <name evidence="2" type="ORF">S01H4_20878</name>
</gene>
<name>X0ZFN6_9ZZZZ</name>
<protein>
    <submittedName>
        <fullName evidence="2">Uncharacterized protein</fullName>
    </submittedName>
</protein>
<dbReference type="AlphaFoldDB" id="X0ZFN6"/>
<feature type="region of interest" description="Disordered" evidence="1">
    <location>
        <begin position="83"/>
        <end position="102"/>
    </location>
</feature>
<dbReference type="EMBL" id="BART01009418">
    <property type="protein sequence ID" value="GAG68099.1"/>
    <property type="molecule type" value="Genomic_DNA"/>
</dbReference>
<reference evidence="2" key="1">
    <citation type="journal article" date="2014" name="Front. Microbiol.">
        <title>High frequency of phylogenetically diverse reductive dehalogenase-homologous genes in deep subseafloor sedimentary metagenomes.</title>
        <authorList>
            <person name="Kawai M."/>
            <person name="Futagami T."/>
            <person name="Toyoda A."/>
            <person name="Takaki Y."/>
            <person name="Nishi S."/>
            <person name="Hori S."/>
            <person name="Arai W."/>
            <person name="Tsubouchi T."/>
            <person name="Morono Y."/>
            <person name="Uchiyama I."/>
            <person name="Ito T."/>
            <person name="Fujiyama A."/>
            <person name="Inagaki F."/>
            <person name="Takami H."/>
        </authorList>
    </citation>
    <scope>NUCLEOTIDE SEQUENCE</scope>
    <source>
        <strain evidence="2">Expedition CK06-06</strain>
    </source>
</reference>
<accession>X0ZFN6</accession>
<comment type="caution">
    <text evidence="2">The sequence shown here is derived from an EMBL/GenBank/DDBJ whole genome shotgun (WGS) entry which is preliminary data.</text>
</comment>